<dbReference type="SUPFAM" id="SSF48403">
    <property type="entry name" value="Ankyrin repeat"/>
    <property type="match status" value="1"/>
</dbReference>
<dbReference type="OrthoDB" id="72377at2759"/>
<keyword evidence="3" id="KW-1185">Reference proteome</keyword>
<dbReference type="RefSeq" id="XP_012197243.1">
    <property type="nucleotide sequence ID" value="XM_012341853.1"/>
</dbReference>
<name>A0A067CS30_SAPPC</name>
<dbReference type="VEuPathDB" id="FungiDB:SPRG_03273"/>
<dbReference type="InterPro" id="IPR036770">
    <property type="entry name" value="Ankyrin_rpt-contain_sf"/>
</dbReference>
<feature type="compositionally biased region" description="Low complexity" evidence="1">
    <location>
        <begin position="373"/>
        <end position="384"/>
    </location>
</feature>
<feature type="region of interest" description="Disordered" evidence="1">
    <location>
        <begin position="189"/>
        <end position="263"/>
    </location>
</feature>
<dbReference type="KEGG" id="spar:SPRG_03273"/>
<feature type="compositionally biased region" description="Low complexity" evidence="1">
    <location>
        <begin position="216"/>
        <end position="225"/>
    </location>
</feature>
<dbReference type="EMBL" id="KK583196">
    <property type="protein sequence ID" value="KDO32055.1"/>
    <property type="molecule type" value="Genomic_DNA"/>
</dbReference>
<protein>
    <recommendedName>
        <fullName evidence="4">Zinc finger PHD-type domain-containing protein</fullName>
    </recommendedName>
</protein>
<dbReference type="AlphaFoldDB" id="A0A067CS30"/>
<dbReference type="Gene3D" id="1.25.40.20">
    <property type="entry name" value="Ankyrin repeat-containing domain"/>
    <property type="match status" value="1"/>
</dbReference>
<accession>A0A067CS30</accession>
<feature type="region of interest" description="Disordered" evidence="1">
    <location>
        <begin position="362"/>
        <end position="434"/>
    </location>
</feature>
<evidence type="ECO:0000313" key="2">
    <source>
        <dbReference type="EMBL" id="KDO32055.1"/>
    </source>
</evidence>
<evidence type="ECO:0008006" key="4">
    <source>
        <dbReference type="Google" id="ProtNLM"/>
    </source>
</evidence>
<feature type="region of interest" description="Disordered" evidence="1">
    <location>
        <begin position="285"/>
        <end position="304"/>
    </location>
</feature>
<feature type="region of interest" description="Disordered" evidence="1">
    <location>
        <begin position="449"/>
        <end position="498"/>
    </location>
</feature>
<dbReference type="GeneID" id="24125789"/>
<sequence length="1228" mass="134281">MHRRVDAFPPVEDDDADVFASPASDLLLRTLEPGAFEAQLRMEAPTAPFKYTRRFLVLDARGNYLVKTMHGVCDDPVHVPSHAMTSKTRAMVKLLDLIELVPLIAPQVRPRRFARARWSSGPNTWLDIETLPFSGKALAQELYVATAHSWRLVDAIKLASWDLYKTETALWEANPAVIQYRATLAHTAERESVQQGQRESPRQEKAAVLAARTRPADSLSASSDKSSARRKRPRMEQAARQRATSPDGICVKRRQPSTHAMPEGINLASLVPGASSDIVIISLDSDSDSDSDVASPPPAPMQTPPVIELLDSPAAVHSARESPIPSAATAQSVQVADRNAKRAWKLGAAALNENLALERSATVDKEAPPSPHAPASVSWSPASPENLSNASTSDEKDTTGALTTVPERDGRKQSPPPDDLLPPHVSPDDDDLIPVQTTRKHHNVILDDDDDDELTCHHTTAPAMPHTLQSSSAEPERFRDVAPVPSSRAKDSAPETLAPDVVPDAPSPTSVPNAAIQPPSILAPASSTQEAMSATTRCKMALFQPIPQPVARWACPCGNPSPVKPHASSFLVCRTRSCGAWMHRMCVPPSTVYCPQCAPPPRCMTMQAFQSALWQASATNNVVWLEQLLATTSCAIDWTYAYRGDTCVLVAAKTDSMQVLLRLLALLPVATWPTHVSRFHNNVLHLTRRTKHVSAVVSIIARCPQLLSRLNAVGLSPMALYMQQVPHLVASLLQHFVPLRTIVDDVGNTWAHYLCVSLPDNFATLLALLPPVQLNVFNAAMTPLMLLCQNKNVTAAHMDLVVRLQPHWFAMDSRGYSAVHWLVLAKNAPLLRHLPISVVHTSPNLYAAAIFCNDEAAVGVLQELQMPLCVQQGVSGPWPIAMATTASMARALLSMDPLPQLEYVYSVSTQKADPPVVLRLLLDDMALGEYLNSLVARDLQAAKCGFFQRYRSVLCVDHKLVQLQDALRNHTAAQPANTVMHVGGRDQWWTSFVDQVKSISDWRQPIQFIFHGDTTVRSTQEASTCSDLWVQLQTVFATGNLISGNLLALGLLLGHMVWMRQTISSPRLPLPLLRHFVCGHAATGSSLPPIAGFVHWNAVATSDAAATIFRKGFRHVVGDLLEGWHALEVSVLLHSMTAFPVPLEAWQASVESAAHVVVGWWWQFLRTLRPIELYMVYSCVGGDKPVEVVLLNASSVVVLRDGAIGLPTVESYAELALRVRQALRNPLI</sequence>
<dbReference type="Proteomes" id="UP000030745">
    <property type="component" value="Unassembled WGS sequence"/>
</dbReference>
<organism evidence="2 3">
    <name type="scientific">Saprolegnia parasitica (strain CBS 223.65)</name>
    <dbReference type="NCBI Taxonomy" id="695850"/>
    <lineage>
        <taxon>Eukaryota</taxon>
        <taxon>Sar</taxon>
        <taxon>Stramenopiles</taxon>
        <taxon>Oomycota</taxon>
        <taxon>Saprolegniomycetes</taxon>
        <taxon>Saprolegniales</taxon>
        <taxon>Saprolegniaceae</taxon>
        <taxon>Saprolegnia</taxon>
    </lineage>
</organism>
<evidence type="ECO:0000256" key="1">
    <source>
        <dbReference type="SAM" id="MobiDB-lite"/>
    </source>
</evidence>
<gene>
    <name evidence="2" type="ORF">SPRG_03273</name>
</gene>
<dbReference type="OMA" id="NTWAHYL"/>
<proteinExistence type="predicted"/>
<reference evidence="2 3" key="1">
    <citation type="journal article" date="2013" name="PLoS Genet.">
        <title>Distinctive expansion of potential virulence genes in the genome of the oomycete fish pathogen Saprolegnia parasitica.</title>
        <authorList>
            <person name="Jiang R.H."/>
            <person name="de Bruijn I."/>
            <person name="Haas B.J."/>
            <person name="Belmonte R."/>
            <person name="Lobach L."/>
            <person name="Christie J."/>
            <person name="van den Ackerveken G."/>
            <person name="Bottin A."/>
            <person name="Bulone V."/>
            <person name="Diaz-Moreno S.M."/>
            <person name="Dumas B."/>
            <person name="Fan L."/>
            <person name="Gaulin E."/>
            <person name="Govers F."/>
            <person name="Grenville-Briggs L.J."/>
            <person name="Horner N.R."/>
            <person name="Levin J.Z."/>
            <person name="Mammella M."/>
            <person name="Meijer H.J."/>
            <person name="Morris P."/>
            <person name="Nusbaum C."/>
            <person name="Oome S."/>
            <person name="Phillips A.J."/>
            <person name="van Rooyen D."/>
            <person name="Rzeszutek E."/>
            <person name="Saraiva M."/>
            <person name="Secombes C.J."/>
            <person name="Seidl M.F."/>
            <person name="Snel B."/>
            <person name="Stassen J.H."/>
            <person name="Sykes S."/>
            <person name="Tripathy S."/>
            <person name="van den Berg H."/>
            <person name="Vega-Arreguin J.C."/>
            <person name="Wawra S."/>
            <person name="Young S.K."/>
            <person name="Zeng Q."/>
            <person name="Dieguez-Uribeondo J."/>
            <person name="Russ C."/>
            <person name="Tyler B.M."/>
            <person name="van West P."/>
        </authorList>
    </citation>
    <scope>NUCLEOTIDE SEQUENCE [LARGE SCALE GENOMIC DNA]</scope>
    <source>
        <strain evidence="2 3">CBS 223.65</strain>
    </source>
</reference>
<evidence type="ECO:0000313" key="3">
    <source>
        <dbReference type="Proteomes" id="UP000030745"/>
    </source>
</evidence>